<reference evidence="2 3" key="1">
    <citation type="submission" date="2020-04" db="EMBL/GenBank/DDBJ databases">
        <title>Marinobacter oceani sp. nov., isolated from marine solar saltern.</title>
        <authorList>
            <person name="Chen X.-Y."/>
        </authorList>
    </citation>
    <scope>NUCLEOTIDE SEQUENCE [LARGE SCALE GENOMIC DNA]</scope>
    <source>
        <strain evidence="2 3">W62</strain>
    </source>
</reference>
<dbReference type="SUPFAM" id="SSF143422">
    <property type="entry name" value="Transposase IS200-like"/>
    <property type="match status" value="1"/>
</dbReference>
<dbReference type="GO" id="GO:0006313">
    <property type="term" value="P:DNA transposition"/>
    <property type="evidence" value="ECO:0007669"/>
    <property type="project" value="InterPro"/>
</dbReference>
<evidence type="ECO:0000259" key="1">
    <source>
        <dbReference type="SMART" id="SM01321"/>
    </source>
</evidence>
<organism evidence="2 3">
    <name type="scientific">Marinobacter orientalis</name>
    <dbReference type="NCBI Taxonomy" id="1928859"/>
    <lineage>
        <taxon>Bacteria</taxon>
        <taxon>Pseudomonadati</taxon>
        <taxon>Pseudomonadota</taxon>
        <taxon>Gammaproteobacteria</taxon>
        <taxon>Pseudomonadales</taxon>
        <taxon>Marinobacteraceae</taxon>
        <taxon>Marinobacter</taxon>
    </lineage>
</organism>
<dbReference type="SMART" id="SM01321">
    <property type="entry name" value="Y1_Tnp"/>
    <property type="match status" value="1"/>
</dbReference>
<dbReference type="InterPro" id="IPR036515">
    <property type="entry name" value="Transposase_17_sf"/>
</dbReference>
<dbReference type="Gene3D" id="3.30.70.1290">
    <property type="entry name" value="Transposase IS200-like"/>
    <property type="match status" value="1"/>
</dbReference>
<name>A0A7Y0WTJ3_9GAMM</name>
<dbReference type="Proteomes" id="UP000567186">
    <property type="component" value="Unassembled WGS sequence"/>
</dbReference>
<accession>A0A7Y0WTJ3</accession>
<dbReference type="InterPro" id="IPR002686">
    <property type="entry name" value="Transposase_17"/>
</dbReference>
<dbReference type="GO" id="GO:0004803">
    <property type="term" value="F:transposase activity"/>
    <property type="evidence" value="ECO:0007669"/>
    <property type="project" value="InterPro"/>
</dbReference>
<sequence length="173" mass="20201">MMNYRRNRLPGGTYFFTVVTANRTPLFNNPAAVQHLRTTLRTVINRHPFTIDAMVVLPDHIHCLWTLPADDTNYSTRWRLIKGGLTKGFQQHSPGKAGKPESLWQKRYWEHTIKDENDFNRHVDYIHYNPVKHGYVARAADWPYSSFHRFVRQGILPADWGIDEEELAGVGRE</sequence>
<dbReference type="GO" id="GO:0043565">
    <property type="term" value="F:sequence-specific DNA binding"/>
    <property type="evidence" value="ECO:0007669"/>
    <property type="project" value="TreeGrafter"/>
</dbReference>
<dbReference type="InterPro" id="IPR052715">
    <property type="entry name" value="RAYT_transposase"/>
</dbReference>
<dbReference type="Pfam" id="PF01797">
    <property type="entry name" value="Y1_Tnp"/>
    <property type="match status" value="1"/>
</dbReference>
<dbReference type="RefSeq" id="WP_135956019.1">
    <property type="nucleotide sequence ID" value="NZ_JABCKY010000005.1"/>
</dbReference>
<comment type="caution">
    <text evidence="2">The sequence shown here is derived from an EMBL/GenBank/DDBJ whole genome shotgun (WGS) entry which is preliminary data.</text>
</comment>
<feature type="domain" description="Transposase IS200-like" evidence="1">
    <location>
        <begin position="9"/>
        <end position="129"/>
    </location>
</feature>
<proteinExistence type="predicted"/>
<dbReference type="NCBIfam" id="NF047646">
    <property type="entry name" value="REP_Tyr_transpos"/>
    <property type="match status" value="1"/>
</dbReference>
<evidence type="ECO:0000313" key="2">
    <source>
        <dbReference type="EMBL" id="NMT64765.1"/>
    </source>
</evidence>
<dbReference type="OrthoDB" id="9794403at2"/>
<gene>
    <name evidence="2" type="ORF">HIU99_14325</name>
</gene>
<dbReference type="PANTHER" id="PTHR36966:SF1">
    <property type="entry name" value="REP-ASSOCIATED TYROSINE TRANSPOSASE"/>
    <property type="match status" value="1"/>
</dbReference>
<dbReference type="AlphaFoldDB" id="A0A7Y0WTJ3"/>
<evidence type="ECO:0000313" key="3">
    <source>
        <dbReference type="Proteomes" id="UP000567186"/>
    </source>
</evidence>
<protein>
    <submittedName>
        <fullName evidence="2">Transposase</fullName>
    </submittedName>
</protein>
<dbReference type="PANTHER" id="PTHR36966">
    <property type="entry name" value="REP-ASSOCIATED TYROSINE TRANSPOSASE"/>
    <property type="match status" value="1"/>
</dbReference>
<keyword evidence="3" id="KW-1185">Reference proteome</keyword>
<dbReference type="EMBL" id="JABCKY010000005">
    <property type="protein sequence ID" value="NMT64765.1"/>
    <property type="molecule type" value="Genomic_DNA"/>
</dbReference>